<sequence>MILRNGVAPSSAVESPDPTAGINQWAARRWYSATVRGFSFGRAASHFGKYAASVMSPIRGSRQVPRSMSARTVDSQPSASSLVVNVIGARRRSPDSSIV</sequence>
<protein>
    <submittedName>
        <fullName evidence="1">Uncharacterized protein</fullName>
    </submittedName>
</protein>
<name>A0ABS5KJ28_9ACTN</name>
<evidence type="ECO:0000313" key="2">
    <source>
        <dbReference type="Proteomes" id="UP000730482"/>
    </source>
</evidence>
<dbReference type="EMBL" id="JAAFYZ010000012">
    <property type="protein sequence ID" value="MBS2546393.1"/>
    <property type="molecule type" value="Genomic_DNA"/>
</dbReference>
<dbReference type="Proteomes" id="UP000730482">
    <property type="component" value="Unassembled WGS sequence"/>
</dbReference>
<reference evidence="1 2" key="1">
    <citation type="submission" date="2020-02" db="EMBL/GenBank/DDBJ databases">
        <title>Acidophilic actinobacteria isolated from forest soil.</title>
        <authorList>
            <person name="Golinska P."/>
        </authorList>
    </citation>
    <scope>NUCLEOTIDE SEQUENCE [LARGE SCALE GENOMIC DNA]</scope>
    <source>
        <strain evidence="1 2">NL8</strain>
    </source>
</reference>
<keyword evidence="2" id="KW-1185">Reference proteome</keyword>
<proteinExistence type="predicted"/>
<comment type="caution">
    <text evidence="1">The sequence shown here is derived from an EMBL/GenBank/DDBJ whole genome shotgun (WGS) entry which is preliminary data.</text>
</comment>
<evidence type="ECO:0000313" key="1">
    <source>
        <dbReference type="EMBL" id="MBS2546393.1"/>
    </source>
</evidence>
<gene>
    <name evidence="1" type="ORF">KGQ19_05885</name>
</gene>
<accession>A0ABS5KJ28</accession>
<dbReference type="RefSeq" id="WP_212008042.1">
    <property type="nucleotide sequence ID" value="NZ_JACEGJ010000634.1"/>
</dbReference>
<organism evidence="1 2">
    <name type="scientific">Catenulispora pinistramenti</name>
    <dbReference type="NCBI Taxonomy" id="2705254"/>
    <lineage>
        <taxon>Bacteria</taxon>
        <taxon>Bacillati</taxon>
        <taxon>Actinomycetota</taxon>
        <taxon>Actinomycetes</taxon>
        <taxon>Catenulisporales</taxon>
        <taxon>Catenulisporaceae</taxon>
        <taxon>Catenulispora</taxon>
    </lineage>
</organism>